<evidence type="ECO:0000256" key="2">
    <source>
        <dbReference type="ARBA" id="ARBA00005417"/>
    </source>
</evidence>
<evidence type="ECO:0000256" key="9">
    <source>
        <dbReference type="ARBA" id="ARBA00023136"/>
    </source>
</evidence>
<dbReference type="PANTHER" id="PTHR43297">
    <property type="entry name" value="OLIGOPEPTIDE TRANSPORT ATP-BINDING PROTEIN APPD"/>
    <property type="match status" value="1"/>
</dbReference>
<dbReference type="Proteomes" id="UP000316030">
    <property type="component" value="Unassembled WGS sequence"/>
</dbReference>
<evidence type="ECO:0000256" key="5">
    <source>
        <dbReference type="ARBA" id="ARBA00022519"/>
    </source>
</evidence>
<keyword evidence="6" id="KW-1278">Translocase</keyword>
<proteinExistence type="inferred from homology"/>
<keyword evidence="4" id="KW-1003">Cell membrane</keyword>
<keyword evidence="3" id="KW-0813">Transport</keyword>
<evidence type="ECO:0000256" key="6">
    <source>
        <dbReference type="ARBA" id="ARBA00022967"/>
    </source>
</evidence>
<dbReference type="OrthoDB" id="7834120at2"/>
<evidence type="ECO:0000313" key="12">
    <source>
        <dbReference type="Proteomes" id="UP000316030"/>
    </source>
</evidence>
<comment type="similarity">
    <text evidence="2">Belongs to the ABC transporter superfamily.</text>
</comment>
<reference evidence="11 12" key="1">
    <citation type="submission" date="2017-05" db="EMBL/GenBank/DDBJ databases">
        <authorList>
            <person name="Varghese N."/>
            <person name="Submissions S."/>
        </authorList>
    </citation>
    <scope>NUCLEOTIDE SEQUENCE [LARGE SCALE GENOMIC DNA]</scope>
    <source>
        <strain evidence="11 12">DSM 29506</strain>
    </source>
</reference>
<evidence type="ECO:0000313" key="11">
    <source>
        <dbReference type="EMBL" id="SMO95381.1"/>
    </source>
</evidence>
<keyword evidence="12" id="KW-1185">Reference proteome</keyword>
<keyword evidence="9" id="KW-0472">Membrane</keyword>
<dbReference type="EMBL" id="FXTO01000030">
    <property type="protein sequence ID" value="SMO95381.1"/>
    <property type="molecule type" value="Genomic_DNA"/>
</dbReference>
<keyword evidence="5" id="KW-0997">Cell inner membrane</keyword>
<dbReference type="AlphaFoldDB" id="A0A521FIA5"/>
<keyword evidence="7" id="KW-0805">Transcription regulation</keyword>
<comment type="subcellular location">
    <subcellularLocation>
        <location evidence="1">Membrane</location>
    </subcellularLocation>
</comment>
<dbReference type="GO" id="GO:0016020">
    <property type="term" value="C:membrane"/>
    <property type="evidence" value="ECO:0007669"/>
    <property type="project" value="UniProtKB-SubCell"/>
</dbReference>
<dbReference type="RefSeq" id="WP_142494481.1">
    <property type="nucleotide sequence ID" value="NZ_FXTO01000030.1"/>
</dbReference>
<protein>
    <recommendedName>
        <fullName evidence="13">Glutathione import ATP-binding protein GsiA</fullName>
    </recommendedName>
</protein>
<organism evidence="11 12">
    <name type="scientific">Thalassovita litoralis</name>
    <dbReference type="NCBI Taxonomy" id="1010611"/>
    <lineage>
        <taxon>Bacteria</taxon>
        <taxon>Pseudomonadati</taxon>
        <taxon>Pseudomonadota</taxon>
        <taxon>Alphaproteobacteria</taxon>
        <taxon>Rhodobacterales</taxon>
        <taxon>Roseobacteraceae</taxon>
        <taxon>Thalassovita</taxon>
    </lineage>
</organism>
<sequence length="180" mass="20410">MIQLFHDLREEHNLTILFITHDLRVAAEICDDVVVMKSGQVIAHGASETVLRQDTHPYIQELIDAIPGQDWFPIGGTTGADAATLFNYRQRMVAQLHNRVLATQASALYRQFYLVTSLITVDEDDSTTRMDRIVRTLQQFWSALADGDGATACQIMKEDAEFWSRDVAPRFAKIVEIEKK</sequence>
<evidence type="ECO:0008006" key="13">
    <source>
        <dbReference type="Google" id="ProtNLM"/>
    </source>
</evidence>
<dbReference type="PANTHER" id="PTHR43297:SF14">
    <property type="entry name" value="ATPASE AAA-TYPE CORE DOMAIN-CONTAINING PROTEIN"/>
    <property type="match status" value="1"/>
</dbReference>
<dbReference type="Gene3D" id="3.40.50.300">
    <property type="entry name" value="P-loop containing nucleotide triphosphate hydrolases"/>
    <property type="match status" value="1"/>
</dbReference>
<dbReference type="SUPFAM" id="SSF52540">
    <property type="entry name" value="P-loop containing nucleoside triphosphate hydrolases"/>
    <property type="match status" value="1"/>
</dbReference>
<dbReference type="SUPFAM" id="SSF48008">
    <property type="entry name" value="GntR ligand-binding domain-like"/>
    <property type="match status" value="1"/>
</dbReference>
<evidence type="ECO:0000256" key="7">
    <source>
        <dbReference type="ARBA" id="ARBA00023015"/>
    </source>
</evidence>
<gene>
    <name evidence="11" type="ORF">SAMN06265173_1302</name>
</gene>
<dbReference type="InterPro" id="IPR050388">
    <property type="entry name" value="ABC_Ni/Peptide_Import"/>
</dbReference>
<keyword evidence="10" id="KW-0804">Transcription</keyword>
<keyword evidence="8" id="KW-0238">DNA-binding</keyword>
<evidence type="ECO:0000256" key="10">
    <source>
        <dbReference type="ARBA" id="ARBA00023163"/>
    </source>
</evidence>
<dbReference type="InterPro" id="IPR008920">
    <property type="entry name" value="TF_FadR/GntR_C"/>
</dbReference>
<evidence type="ECO:0000256" key="4">
    <source>
        <dbReference type="ARBA" id="ARBA00022475"/>
    </source>
</evidence>
<dbReference type="GO" id="GO:0003677">
    <property type="term" value="F:DNA binding"/>
    <property type="evidence" value="ECO:0007669"/>
    <property type="project" value="UniProtKB-KW"/>
</dbReference>
<accession>A0A521FIA5</accession>
<evidence type="ECO:0000256" key="3">
    <source>
        <dbReference type="ARBA" id="ARBA00022448"/>
    </source>
</evidence>
<name>A0A521FIA5_9RHOB</name>
<evidence type="ECO:0000256" key="1">
    <source>
        <dbReference type="ARBA" id="ARBA00004370"/>
    </source>
</evidence>
<evidence type="ECO:0000256" key="8">
    <source>
        <dbReference type="ARBA" id="ARBA00023125"/>
    </source>
</evidence>
<dbReference type="InterPro" id="IPR027417">
    <property type="entry name" value="P-loop_NTPase"/>
</dbReference>